<reference evidence="9 10" key="1">
    <citation type="submission" date="2018-05" db="EMBL/GenBank/DDBJ databases">
        <title>Genomic Encyclopedia of Type Strains, Phase IV (KMG-IV): sequencing the most valuable type-strain genomes for metagenomic binning, comparative biology and taxonomic classification.</title>
        <authorList>
            <person name="Goeker M."/>
        </authorList>
    </citation>
    <scope>NUCLEOTIDE SEQUENCE [LARGE SCALE GENOMIC DNA]</scope>
    <source>
        <strain evidence="9 10">DSM 3183</strain>
    </source>
</reference>
<comment type="subcellular location">
    <subcellularLocation>
        <location evidence="1">Cell outer membrane</location>
        <topology evidence="1">Multi-pass membrane protein</topology>
    </subcellularLocation>
</comment>
<keyword evidence="7" id="KW-0732">Signal</keyword>
<evidence type="ECO:0000256" key="2">
    <source>
        <dbReference type="ARBA" id="ARBA00022448"/>
    </source>
</evidence>
<dbReference type="InterPro" id="IPR036942">
    <property type="entry name" value="Beta-barrel_TonB_sf"/>
</dbReference>
<evidence type="ECO:0000256" key="3">
    <source>
        <dbReference type="ARBA" id="ARBA00022452"/>
    </source>
</evidence>
<accession>A0A2V3V419</accession>
<dbReference type="OrthoDB" id="9768147at2"/>
<evidence type="ECO:0000256" key="7">
    <source>
        <dbReference type="SAM" id="SignalP"/>
    </source>
</evidence>
<name>A0A2V3V419_9SPHN</name>
<dbReference type="InterPro" id="IPR057601">
    <property type="entry name" value="Oar-like_b-barrel"/>
</dbReference>
<organism evidence="9 10">
    <name type="scientific">Blastomonas natatoria</name>
    <dbReference type="NCBI Taxonomy" id="34015"/>
    <lineage>
        <taxon>Bacteria</taxon>
        <taxon>Pseudomonadati</taxon>
        <taxon>Pseudomonadota</taxon>
        <taxon>Alphaproteobacteria</taxon>
        <taxon>Sphingomonadales</taxon>
        <taxon>Sphingomonadaceae</taxon>
        <taxon>Blastomonas</taxon>
    </lineage>
</organism>
<feature type="domain" description="TonB-dependent transporter Oar-like beta-barrel" evidence="8">
    <location>
        <begin position="241"/>
        <end position="1012"/>
    </location>
</feature>
<keyword evidence="10" id="KW-1185">Reference proteome</keyword>
<dbReference type="GO" id="GO:0044718">
    <property type="term" value="P:siderophore transmembrane transport"/>
    <property type="evidence" value="ECO:0007669"/>
    <property type="project" value="TreeGrafter"/>
</dbReference>
<evidence type="ECO:0000256" key="1">
    <source>
        <dbReference type="ARBA" id="ARBA00004571"/>
    </source>
</evidence>
<evidence type="ECO:0000259" key="8">
    <source>
        <dbReference type="Pfam" id="PF25183"/>
    </source>
</evidence>
<protein>
    <submittedName>
        <fullName evidence="9">Carboxypeptidase family protein</fullName>
    </submittedName>
</protein>
<proteinExistence type="predicted"/>
<sequence>MQIRYYLAASAAALSLATVMAAPAHAQETTSALRGSVTADGQPLPGAQVRVIHTPSGTVSTSTTDAQGNFSANGLRVGGPFVIEVSADGYEQSSVTDIFLQAGQPLRLPIELQSQAVIVVSASSVRNSLETSKGPITALSREDIDGVASINRDIRDLARRDPFVTMDLTNSRTIEIAGNNGRLNRFSVDGVQFSDDFGLNNGGLPTSRGPVPFDAIEQFSVKVAPFDIAEGDFQGGAINVVLRSGSNDFHGGAFFTYTDDSLTGDRTRGRNVALDFDSKQYGGNISGPIIKDKLFFMFAYEKTEESDPFDNGVGAGFSAQIPNLTQTQIDRISQIAQSVYGYDTLGQIQNAVEEDEKFVAKLDWNITDGHRASLTYIRNVGNQQFQQNTSISLSTPSVGLFSNGYELTEEVNSGVFQLNSQWSDNLSTEFRASYRDYNRGQTAFGDTSIGEVSVCLDETSLGSVTNCSTGVPRVFFGPDVFRHANALNTENLSLDFTGRLNVGDHDLRLMVGYTDQSTFNLFVPRSLGQFYFDSVTDFQNRNLSQLQLNNAVPSLDPADGAARFSSQSFTFGIQDDWQVTDTLQVSYGVRYDLFNVPERPAANANFLARTGFTNQFTFNGLGVVQPRIGFTWNATNRLVIRGGAGIFAGGTPDVFLSNSFSNTGQLTNQITINRTAQCNTPGSLCALGLNNVDPTTFNPAVLSFLTTNTASLAAAPTDAVDPNLKLARQMRATLSASYEADLGPLGDGWLFGATVLYGQQVYGYNWVDARSVPIGTLPDGRLRYGPVNGVPTVNRDLVMTNTTEGRSWIGSFQVEKSWDWGLTLSGSYTRSDITDVNAITSATSSSLYGNNAFIDPNTVALGRSIYEIKDQWKFGIDFNKALFDDTHMTRISLFGEYRSGRPYSITMFDNVNDASGRPSLTGTNGNNSRTLLYIPTAGADPRVTFANAATEAAFNSAIEQLGLERFRGRVVSKNTQQSPDFFKVDVHLEQEVPLLFGSKLSVFADIENVLNMIDSDWGALRQVGFPQTSSLVQATCAQANGNNCTQYRYSNVLLPNEALVTRPSLYGIRVGVRVKF</sequence>
<evidence type="ECO:0000256" key="4">
    <source>
        <dbReference type="ARBA" id="ARBA00022692"/>
    </source>
</evidence>
<keyword evidence="4" id="KW-0812">Transmembrane</keyword>
<keyword evidence="5" id="KW-0472">Membrane</keyword>
<dbReference type="PANTHER" id="PTHR30069:SF46">
    <property type="entry name" value="OAR PROTEIN"/>
    <property type="match status" value="1"/>
</dbReference>
<dbReference type="RefSeq" id="WP_110298447.1">
    <property type="nucleotide sequence ID" value="NZ_QJJM01000005.1"/>
</dbReference>
<dbReference type="Proteomes" id="UP000248014">
    <property type="component" value="Unassembled WGS sequence"/>
</dbReference>
<evidence type="ECO:0000256" key="6">
    <source>
        <dbReference type="ARBA" id="ARBA00023237"/>
    </source>
</evidence>
<keyword evidence="9" id="KW-0121">Carboxypeptidase</keyword>
<keyword evidence="3" id="KW-1134">Transmembrane beta strand</keyword>
<dbReference type="GO" id="GO:0004180">
    <property type="term" value="F:carboxypeptidase activity"/>
    <property type="evidence" value="ECO:0007669"/>
    <property type="project" value="UniProtKB-KW"/>
</dbReference>
<dbReference type="SUPFAM" id="SSF56935">
    <property type="entry name" value="Porins"/>
    <property type="match status" value="1"/>
</dbReference>
<feature type="chain" id="PRO_5015981986" evidence="7">
    <location>
        <begin position="27"/>
        <end position="1076"/>
    </location>
</feature>
<keyword evidence="9" id="KW-0645">Protease</keyword>
<dbReference type="Pfam" id="PF25183">
    <property type="entry name" value="OMP_b-brl_4"/>
    <property type="match status" value="1"/>
</dbReference>
<evidence type="ECO:0000313" key="9">
    <source>
        <dbReference type="EMBL" id="PXW76417.1"/>
    </source>
</evidence>
<dbReference type="PANTHER" id="PTHR30069">
    <property type="entry name" value="TONB-DEPENDENT OUTER MEMBRANE RECEPTOR"/>
    <property type="match status" value="1"/>
</dbReference>
<dbReference type="InterPro" id="IPR008969">
    <property type="entry name" value="CarboxyPept-like_regulatory"/>
</dbReference>
<keyword evidence="9" id="KW-0378">Hydrolase</keyword>
<evidence type="ECO:0000256" key="5">
    <source>
        <dbReference type="ARBA" id="ARBA00023136"/>
    </source>
</evidence>
<dbReference type="SUPFAM" id="SSF49464">
    <property type="entry name" value="Carboxypeptidase regulatory domain-like"/>
    <property type="match status" value="1"/>
</dbReference>
<comment type="caution">
    <text evidence="9">The sequence shown here is derived from an EMBL/GenBank/DDBJ whole genome shotgun (WGS) entry which is preliminary data.</text>
</comment>
<dbReference type="Pfam" id="PF13620">
    <property type="entry name" value="CarboxypepD_reg"/>
    <property type="match status" value="1"/>
</dbReference>
<dbReference type="AlphaFoldDB" id="A0A2V3V419"/>
<dbReference type="Gene3D" id="2.170.130.10">
    <property type="entry name" value="TonB-dependent receptor, plug domain"/>
    <property type="match status" value="1"/>
</dbReference>
<dbReference type="GO" id="GO:0015344">
    <property type="term" value="F:siderophore uptake transmembrane transporter activity"/>
    <property type="evidence" value="ECO:0007669"/>
    <property type="project" value="TreeGrafter"/>
</dbReference>
<dbReference type="InterPro" id="IPR039426">
    <property type="entry name" value="TonB-dep_rcpt-like"/>
</dbReference>
<dbReference type="GO" id="GO:0009279">
    <property type="term" value="C:cell outer membrane"/>
    <property type="evidence" value="ECO:0007669"/>
    <property type="project" value="UniProtKB-SubCell"/>
</dbReference>
<gene>
    <name evidence="9" type="ORF">C7451_105191</name>
</gene>
<keyword evidence="2" id="KW-0813">Transport</keyword>
<dbReference type="EMBL" id="QJJM01000005">
    <property type="protein sequence ID" value="PXW76417.1"/>
    <property type="molecule type" value="Genomic_DNA"/>
</dbReference>
<keyword evidence="6" id="KW-0998">Cell outer membrane</keyword>
<dbReference type="InterPro" id="IPR037066">
    <property type="entry name" value="Plug_dom_sf"/>
</dbReference>
<feature type="signal peptide" evidence="7">
    <location>
        <begin position="1"/>
        <end position="26"/>
    </location>
</feature>
<dbReference type="Gene3D" id="2.60.40.1120">
    <property type="entry name" value="Carboxypeptidase-like, regulatory domain"/>
    <property type="match status" value="1"/>
</dbReference>
<dbReference type="Gene3D" id="2.40.170.20">
    <property type="entry name" value="TonB-dependent receptor, beta-barrel domain"/>
    <property type="match status" value="1"/>
</dbReference>
<evidence type="ECO:0000313" key="10">
    <source>
        <dbReference type="Proteomes" id="UP000248014"/>
    </source>
</evidence>